<comment type="caution">
    <text evidence="1">The sequence shown here is derived from an EMBL/GenBank/DDBJ whole genome shotgun (WGS) entry which is preliminary data.</text>
</comment>
<reference evidence="1" key="2">
    <citation type="journal article" date="2022" name="Microbiol. Resour. Announc.">
        <title>Metagenome Sequencing to Explore Phylogenomics of Terrestrial Cyanobacteria.</title>
        <authorList>
            <person name="Ward R.D."/>
            <person name="Stajich J.E."/>
            <person name="Johansen J.R."/>
            <person name="Huntemann M."/>
            <person name="Clum A."/>
            <person name="Foster B."/>
            <person name="Foster B."/>
            <person name="Roux S."/>
            <person name="Palaniappan K."/>
            <person name="Varghese N."/>
            <person name="Mukherjee S."/>
            <person name="Reddy T.B.K."/>
            <person name="Daum C."/>
            <person name="Copeland A."/>
            <person name="Chen I.A."/>
            <person name="Ivanova N.N."/>
            <person name="Kyrpides N.C."/>
            <person name="Shapiro N."/>
            <person name="Eloe-Fadrosh E.A."/>
            <person name="Pietrasiak N."/>
        </authorList>
    </citation>
    <scope>NUCLEOTIDE SEQUENCE</scope>
    <source>
        <strain evidence="1">GSE-TBD4-15B</strain>
    </source>
</reference>
<organism evidence="1 2">
    <name type="scientific">Pegethrix bostrychoides GSE-TBD4-15B</name>
    <dbReference type="NCBI Taxonomy" id="2839662"/>
    <lineage>
        <taxon>Bacteria</taxon>
        <taxon>Bacillati</taxon>
        <taxon>Cyanobacteriota</taxon>
        <taxon>Cyanophyceae</taxon>
        <taxon>Oculatellales</taxon>
        <taxon>Oculatellaceae</taxon>
        <taxon>Pegethrix</taxon>
    </lineage>
</organism>
<proteinExistence type="predicted"/>
<dbReference type="AlphaFoldDB" id="A0A951U345"/>
<name>A0A951U345_9CYAN</name>
<sequence length="120" mass="13642">MEIREQLNRQRVKHIVSSYQLNGSEGNGFNLYLEDLMQHYPQPLIELALVETLIDQWLTVPLLRGIEFLVQTHSKLKAWENCPIVSTITPAQFQQLVGLDPTPIFGSAELPPVSPIMHPL</sequence>
<evidence type="ECO:0000313" key="1">
    <source>
        <dbReference type="EMBL" id="MBW4464278.1"/>
    </source>
</evidence>
<dbReference type="Proteomes" id="UP000707356">
    <property type="component" value="Unassembled WGS sequence"/>
</dbReference>
<reference evidence="1" key="1">
    <citation type="submission" date="2021-05" db="EMBL/GenBank/DDBJ databases">
        <authorList>
            <person name="Pietrasiak N."/>
            <person name="Ward R."/>
            <person name="Stajich J.E."/>
            <person name="Kurbessoian T."/>
        </authorList>
    </citation>
    <scope>NUCLEOTIDE SEQUENCE</scope>
    <source>
        <strain evidence="1">GSE-TBD4-15B</strain>
    </source>
</reference>
<dbReference type="EMBL" id="JAHHHV010000010">
    <property type="protein sequence ID" value="MBW4464278.1"/>
    <property type="molecule type" value="Genomic_DNA"/>
</dbReference>
<gene>
    <name evidence="1" type="ORF">KME07_02405</name>
</gene>
<evidence type="ECO:0000313" key="2">
    <source>
        <dbReference type="Proteomes" id="UP000707356"/>
    </source>
</evidence>
<accession>A0A951U345</accession>
<protein>
    <submittedName>
        <fullName evidence="1">Uncharacterized protein</fullName>
    </submittedName>
</protein>